<dbReference type="Pfam" id="PF04438">
    <property type="entry name" value="zf-HIT"/>
    <property type="match status" value="1"/>
</dbReference>
<name>A0A4T0X721_9ASCO</name>
<dbReference type="Pfam" id="PF25790">
    <property type="entry name" value="BCD1"/>
    <property type="match status" value="1"/>
</dbReference>
<dbReference type="GO" id="GO:0000492">
    <property type="term" value="P:box C/D snoRNP assembly"/>
    <property type="evidence" value="ECO:0007669"/>
    <property type="project" value="TreeGrafter"/>
</dbReference>
<evidence type="ECO:0000256" key="1">
    <source>
        <dbReference type="ARBA" id="ARBA00022553"/>
    </source>
</evidence>
<dbReference type="CDD" id="cd23023">
    <property type="entry name" value="zf-HIT_BCD1"/>
    <property type="match status" value="1"/>
</dbReference>
<evidence type="ECO:0000259" key="8">
    <source>
        <dbReference type="PROSITE" id="PS51083"/>
    </source>
</evidence>
<comment type="similarity">
    <text evidence="6">Belongs to the BCD1 family.</text>
</comment>
<dbReference type="GO" id="GO:0048254">
    <property type="term" value="P:snoRNA localization"/>
    <property type="evidence" value="ECO:0007669"/>
    <property type="project" value="TreeGrafter"/>
</dbReference>
<comment type="function">
    <text evidence="5">Required for box C/D snoRNAs accumulation involved in snoRNA processing, snoRNA transport to the nucleolus and ribosome biogenesis.</text>
</comment>
<dbReference type="InterPro" id="IPR051639">
    <property type="entry name" value="BCD1"/>
</dbReference>
<dbReference type="OrthoDB" id="272357at2759"/>
<dbReference type="PANTHER" id="PTHR13483">
    <property type="entry name" value="BOX C_D SNORNA PROTEIN 1-RELATED"/>
    <property type="match status" value="1"/>
</dbReference>
<dbReference type="Proteomes" id="UP000307173">
    <property type="component" value="Unassembled WGS sequence"/>
</dbReference>
<evidence type="ECO:0000256" key="4">
    <source>
        <dbReference type="ARBA" id="ARBA00022833"/>
    </source>
</evidence>
<evidence type="ECO:0000256" key="7">
    <source>
        <dbReference type="PROSITE-ProRule" id="PRU00453"/>
    </source>
</evidence>
<sequence>MTSKCEICEEVSKYVCPRCQCRTCSLTCFKKHKIERSCSGKSSVEREEFISKREIDENDVQRDYNFLLRMDRNVSLAKRQKIGGGGGGGSNNLRGWINQRGVRVRKVPIGMSRGKNNKSGWKGRGKDKEWFWSIEFVFGDEKCMKFRCNEKSSINECIPDEWKGGKIWVKDVESGELRVLSGDMRLGDALHEGGRGEGRR</sequence>
<accession>A0A4T0X721</accession>
<keyword evidence="10" id="KW-1185">Reference proteome</keyword>
<dbReference type="GO" id="GO:0070761">
    <property type="term" value="C:pre-snoRNP complex"/>
    <property type="evidence" value="ECO:0007669"/>
    <property type="project" value="TreeGrafter"/>
</dbReference>
<protein>
    <recommendedName>
        <fullName evidence="8">HIT-type domain-containing protein</fullName>
    </recommendedName>
</protein>
<dbReference type="GO" id="GO:0008270">
    <property type="term" value="F:zinc ion binding"/>
    <property type="evidence" value="ECO:0007669"/>
    <property type="project" value="UniProtKB-UniRule"/>
</dbReference>
<dbReference type="PROSITE" id="PS51083">
    <property type="entry name" value="ZF_HIT"/>
    <property type="match status" value="1"/>
</dbReference>
<keyword evidence="3 7" id="KW-0863">Zinc-finger</keyword>
<evidence type="ECO:0000256" key="2">
    <source>
        <dbReference type="ARBA" id="ARBA00022723"/>
    </source>
</evidence>
<dbReference type="STRING" id="52247.A0A4T0X721"/>
<evidence type="ECO:0000313" key="10">
    <source>
        <dbReference type="Proteomes" id="UP000307173"/>
    </source>
</evidence>
<dbReference type="InterPro" id="IPR007529">
    <property type="entry name" value="Znf_HIT"/>
</dbReference>
<organism evidence="9 10">
    <name type="scientific">Pichia inconspicua</name>
    <dbReference type="NCBI Taxonomy" id="52247"/>
    <lineage>
        <taxon>Eukaryota</taxon>
        <taxon>Fungi</taxon>
        <taxon>Dikarya</taxon>
        <taxon>Ascomycota</taxon>
        <taxon>Saccharomycotina</taxon>
        <taxon>Pichiomycetes</taxon>
        <taxon>Pichiales</taxon>
        <taxon>Pichiaceae</taxon>
        <taxon>Pichia</taxon>
    </lineage>
</organism>
<dbReference type="AlphaFoldDB" id="A0A4T0X721"/>
<keyword evidence="2" id="KW-0479">Metal-binding</keyword>
<dbReference type="Gene3D" id="3.30.60.190">
    <property type="match status" value="1"/>
</dbReference>
<evidence type="ECO:0000256" key="5">
    <source>
        <dbReference type="ARBA" id="ARBA00049598"/>
    </source>
</evidence>
<dbReference type="GO" id="GO:0000463">
    <property type="term" value="P:maturation of LSU-rRNA from tricistronic rRNA transcript (SSU-rRNA, 5.8S rRNA, LSU-rRNA)"/>
    <property type="evidence" value="ECO:0007669"/>
    <property type="project" value="TreeGrafter"/>
</dbReference>
<keyword evidence="1" id="KW-0597">Phosphoprotein</keyword>
<gene>
    <name evidence="9" type="ORF">CANINC_000820</name>
</gene>
<comment type="caution">
    <text evidence="9">The sequence shown here is derived from an EMBL/GenBank/DDBJ whole genome shotgun (WGS) entry which is preliminary data.</text>
</comment>
<dbReference type="InterPro" id="IPR057721">
    <property type="entry name" value="BCD1_alpha/beta"/>
</dbReference>
<dbReference type="EMBL" id="SELW01000129">
    <property type="protein sequence ID" value="TID30664.1"/>
    <property type="molecule type" value="Genomic_DNA"/>
</dbReference>
<dbReference type="SUPFAM" id="SSF144232">
    <property type="entry name" value="HIT/MYND zinc finger-like"/>
    <property type="match status" value="1"/>
</dbReference>
<evidence type="ECO:0000313" key="9">
    <source>
        <dbReference type="EMBL" id="TID30664.1"/>
    </source>
</evidence>
<dbReference type="GO" id="GO:0005634">
    <property type="term" value="C:nucleus"/>
    <property type="evidence" value="ECO:0007669"/>
    <property type="project" value="TreeGrafter"/>
</dbReference>
<evidence type="ECO:0000256" key="3">
    <source>
        <dbReference type="ARBA" id="ARBA00022771"/>
    </source>
</evidence>
<reference evidence="9 10" key="1">
    <citation type="journal article" date="2019" name="Front. Genet.">
        <title>Whole-Genome Sequencing of the Opportunistic Yeast Pathogen Candida inconspicua Uncovers Its Hybrid Origin.</title>
        <authorList>
            <person name="Mixao V."/>
            <person name="Hansen A.P."/>
            <person name="Saus E."/>
            <person name="Boekhout T."/>
            <person name="Lass-Florl C."/>
            <person name="Gabaldon T."/>
        </authorList>
    </citation>
    <scope>NUCLEOTIDE SEQUENCE [LARGE SCALE GENOMIC DNA]</scope>
    <source>
        <strain evidence="9 10">CBS 180</strain>
    </source>
</reference>
<proteinExistence type="inferred from homology"/>
<feature type="domain" description="HIT-type" evidence="8">
    <location>
        <begin position="5"/>
        <end position="38"/>
    </location>
</feature>
<dbReference type="PANTHER" id="PTHR13483:SF3">
    <property type="entry name" value="BOX C_D SNORNA PROTEIN 1"/>
    <property type="match status" value="1"/>
</dbReference>
<keyword evidence="4" id="KW-0862">Zinc</keyword>
<evidence type="ECO:0000256" key="6">
    <source>
        <dbReference type="ARBA" id="ARBA00049654"/>
    </source>
</evidence>